<accession>A0A2W2ERF9</accession>
<feature type="transmembrane region" description="Helical" evidence="1">
    <location>
        <begin position="100"/>
        <end position="119"/>
    </location>
</feature>
<dbReference type="Pfam" id="PF19545">
    <property type="entry name" value="DUF6069"/>
    <property type="match status" value="1"/>
</dbReference>
<protein>
    <submittedName>
        <fullName evidence="2">Uncharacterized protein</fullName>
    </submittedName>
</protein>
<dbReference type="EMBL" id="POTY01000061">
    <property type="protein sequence ID" value="PZG19125.1"/>
    <property type="molecule type" value="Genomic_DNA"/>
</dbReference>
<proteinExistence type="predicted"/>
<dbReference type="Proteomes" id="UP000248924">
    <property type="component" value="Unassembled WGS sequence"/>
</dbReference>
<keyword evidence="1" id="KW-0812">Transmembrane</keyword>
<keyword evidence="1" id="KW-1133">Transmembrane helix</keyword>
<reference evidence="2 3" key="1">
    <citation type="submission" date="2018-01" db="EMBL/GenBank/DDBJ databases">
        <title>Draft genome sequence of Jishengella sp. NA12.</title>
        <authorList>
            <person name="Sahin N."/>
            <person name="Ay H."/>
            <person name="Saygin H."/>
        </authorList>
    </citation>
    <scope>NUCLEOTIDE SEQUENCE [LARGE SCALE GENOMIC DNA]</scope>
    <source>
        <strain evidence="2 3">NA12</strain>
    </source>
</reference>
<sequence>MVRLAVPAAAMLIAAAGFTILRSTAGIELAARTGTAVRPVTLPAVLTAAAVSALAGWALLALLERLTGRARVVWTVGAVAVLLLSLLAGPTAGITVGAKVGLALLHLAVGAVVIGGMRWRGR</sequence>
<evidence type="ECO:0000256" key="1">
    <source>
        <dbReference type="SAM" id="Phobius"/>
    </source>
</evidence>
<comment type="caution">
    <text evidence="2">The sequence shown here is derived from an EMBL/GenBank/DDBJ whole genome shotgun (WGS) entry which is preliminary data.</text>
</comment>
<name>A0A2W2ERF9_9ACTN</name>
<organism evidence="2 3">
    <name type="scientific">Micromonospora craterilacus</name>
    <dbReference type="NCBI Taxonomy" id="1655439"/>
    <lineage>
        <taxon>Bacteria</taxon>
        <taxon>Bacillati</taxon>
        <taxon>Actinomycetota</taxon>
        <taxon>Actinomycetes</taxon>
        <taxon>Micromonosporales</taxon>
        <taxon>Micromonosporaceae</taxon>
        <taxon>Micromonospora</taxon>
    </lineage>
</organism>
<dbReference type="InterPro" id="IPR045713">
    <property type="entry name" value="DUF6069"/>
</dbReference>
<dbReference type="AlphaFoldDB" id="A0A2W2ERF9"/>
<feature type="transmembrane region" description="Helical" evidence="1">
    <location>
        <begin position="40"/>
        <end position="60"/>
    </location>
</feature>
<evidence type="ECO:0000313" key="3">
    <source>
        <dbReference type="Proteomes" id="UP000248924"/>
    </source>
</evidence>
<feature type="transmembrane region" description="Helical" evidence="1">
    <location>
        <begin position="72"/>
        <end position="94"/>
    </location>
</feature>
<gene>
    <name evidence="2" type="ORF">C1I95_12230</name>
</gene>
<keyword evidence="3" id="KW-1185">Reference proteome</keyword>
<keyword evidence="1" id="KW-0472">Membrane</keyword>
<evidence type="ECO:0000313" key="2">
    <source>
        <dbReference type="EMBL" id="PZG19125.1"/>
    </source>
</evidence>